<reference evidence="1 2" key="1">
    <citation type="journal article" date="2018" name="IMA Fungus">
        <title>IMA Genome-F 9: Draft genome sequence of Annulohypoxylon stygium, Aspergillus mulundensis, Berkeleyomyces basicola (syn. Thielaviopsis basicola), Ceratocystis smalleyi, two Cercospora beticola strains, Coleophoma cylindrospora, Fusarium fracticaudum, Phialophora cf. hyalina, and Morchella septimelata.</title>
        <authorList>
            <person name="Wingfield B.D."/>
            <person name="Bills G.F."/>
            <person name="Dong Y."/>
            <person name="Huang W."/>
            <person name="Nel W.J."/>
            <person name="Swalarsk-Parry B.S."/>
            <person name="Vaghefi N."/>
            <person name="Wilken P.M."/>
            <person name="An Z."/>
            <person name="de Beer Z.W."/>
            <person name="De Vos L."/>
            <person name="Chen L."/>
            <person name="Duong T.A."/>
            <person name="Gao Y."/>
            <person name="Hammerbacher A."/>
            <person name="Kikkert J.R."/>
            <person name="Li Y."/>
            <person name="Li H."/>
            <person name="Li K."/>
            <person name="Li Q."/>
            <person name="Liu X."/>
            <person name="Ma X."/>
            <person name="Naidoo K."/>
            <person name="Pethybridge S.J."/>
            <person name="Sun J."/>
            <person name="Steenkamp E.T."/>
            <person name="van der Nest M.A."/>
            <person name="van Wyk S."/>
            <person name="Wingfield M.J."/>
            <person name="Xiong C."/>
            <person name="Yue Q."/>
            <person name="Zhang X."/>
        </authorList>
    </citation>
    <scope>NUCLEOTIDE SEQUENCE [LARGE SCALE GENOMIC DNA]</scope>
    <source>
        <strain evidence="1 2">BP6252</strain>
    </source>
</reference>
<dbReference type="OrthoDB" id="3453214at2759"/>
<protein>
    <submittedName>
        <fullName evidence="1">Uncharacterized protein</fullName>
    </submittedName>
</protein>
<proteinExistence type="predicted"/>
<gene>
    <name evidence="1" type="ORF">BP6252_11288</name>
</gene>
<dbReference type="EMBL" id="PDLM01000013">
    <property type="protein sequence ID" value="RDW63743.1"/>
    <property type="molecule type" value="Genomic_DNA"/>
</dbReference>
<evidence type="ECO:0000313" key="2">
    <source>
        <dbReference type="Proteomes" id="UP000256645"/>
    </source>
</evidence>
<dbReference type="Proteomes" id="UP000256645">
    <property type="component" value="Unassembled WGS sequence"/>
</dbReference>
<dbReference type="AlphaFoldDB" id="A0A3D8QPJ1"/>
<accession>A0A3D8QPJ1</accession>
<comment type="caution">
    <text evidence="1">The sequence shown here is derived from an EMBL/GenBank/DDBJ whole genome shotgun (WGS) entry which is preliminary data.</text>
</comment>
<keyword evidence="2" id="KW-1185">Reference proteome</keyword>
<evidence type="ECO:0000313" key="1">
    <source>
        <dbReference type="EMBL" id="RDW63743.1"/>
    </source>
</evidence>
<sequence length="225" mass="25365">METALRKMCLAHDMIHENPAMWFRDAAIDDRDRRLLDFGQVAFLTYGEGSFVRKMASLPSTPRPHTADLYVQNHKKASESSQQTEWTVEEDESCKNLVWSAGGELYGFTFAPAAPVSWDSFTVNVNIKGAPGAGFDRGFLSTAASNIRIFRGPPESCEEHPWDAMILRDCTSNTTNLHDLDYVASRKWDILAMKMCEDYDHPWVVISMKDAGQAERFNRAGESFA</sequence>
<organism evidence="1 2">
    <name type="scientific">Coleophoma cylindrospora</name>
    <dbReference type="NCBI Taxonomy" id="1849047"/>
    <lineage>
        <taxon>Eukaryota</taxon>
        <taxon>Fungi</taxon>
        <taxon>Dikarya</taxon>
        <taxon>Ascomycota</taxon>
        <taxon>Pezizomycotina</taxon>
        <taxon>Leotiomycetes</taxon>
        <taxon>Helotiales</taxon>
        <taxon>Dermateaceae</taxon>
        <taxon>Coleophoma</taxon>
    </lineage>
</organism>
<name>A0A3D8QPJ1_9HELO</name>